<protein>
    <submittedName>
        <fullName evidence="2">Transcriptional regulator, MarR family</fullName>
    </submittedName>
</protein>
<organism evidence="2 3">
    <name type="scientific">Granulicella sibirica</name>
    <dbReference type="NCBI Taxonomy" id="2479048"/>
    <lineage>
        <taxon>Bacteria</taxon>
        <taxon>Pseudomonadati</taxon>
        <taxon>Acidobacteriota</taxon>
        <taxon>Terriglobia</taxon>
        <taxon>Terriglobales</taxon>
        <taxon>Acidobacteriaceae</taxon>
        <taxon>Granulicella</taxon>
    </lineage>
</organism>
<evidence type="ECO:0000259" key="1">
    <source>
        <dbReference type="PROSITE" id="PS50995"/>
    </source>
</evidence>
<dbReference type="EMBL" id="RDSM01000006">
    <property type="protein sequence ID" value="RXH53955.1"/>
    <property type="molecule type" value="Genomic_DNA"/>
</dbReference>
<dbReference type="Pfam" id="PF01047">
    <property type="entry name" value="MarR"/>
    <property type="match status" value="1"/>
</dbReference>
<evidence type="ECO:0000313" key="2">
    <source>
        <dbReference type="EMBL" id="RXH53955.1"/>
    </source>
</evidence>
<dbReference type="PANTHER" id="PTHR39515">
    <property type="entry name" value="CONSERVED PROTEIN"/>
    <property type="match status" value="1"/>
</dbReference>
<dbReference type="Proteomes" id="UP000289437">
    <property type="component" value="Unassembled WGS sequence"/>
</dbReference>
<dbReference type="Gene3D" id="1.10.10.10">
    <property type="entry name" value="Winged helix-like DNA-binding domain superfamily/Winged helix DNA-binding domain"/>
    <property type="match status" value="1"/>
</dbReference>
<dbReference type="AlphaFoldDB" id="A0A4Q0SSR6"/>
<proteinExistence type="predicted"/>
<dbReference type="PANTHER" id="PTHR39515:SF2">
    <property type="entry name" value="HTH-TYPE TRANSCRIPTIONAL REGULATOR RV0880"/>
    <property type="match status" value="1"/>
</dbReference>
<keyword evidence="3" id="KW-1185">Reference proteome</keyword>
<accession>A0A4Q0SSR6</accession>
<reference evidence="2 3" key="1">
    <citation type="submission" date="2018-11" db="EMBL/GenBank/DDBJ databases">
        <authorList>
            <person name="Mardanov A.V."/>
            <person name="Ravin N.V."/>
            <person name="Dedysh S.N."/>
        </authorList>
    </citation>
    <scope>NUCLEOTIDE SEQUENCE [LARGE SCALE GENOMIC DNA]</scope>
    <source>
        <strain evidence="2 3">AF10</strain>
    </source>
</reference>
<dbReference type="InterPro" id="IPR036390">
    <property type="entry name" value="WH_DNA-bd_sf"/>
</dbReference>
<sequence>MKEHDSDHLAEQLHSTAIRLLRAVRRADHSSGSTAPRLSALSVIVYSGSITLGDLAEAEQVRPPTMTRIVNALEEQQLVVKAKDTKDGRIIRIAATTKGKKLLLQGRARRVRLLSEQLQLLGVDEQTRLAAALKTLQHVVELIRE</sequence>
<dbReference type="GO" id="GO:0003700">
    <property type="term" value="F:DNA-binding transcription factor activity"/>
    <property type="evidence" value="ECO:0007669"/>
    <property type="project" value="InterPro"/>
</dbReference>
<feature type="domain" description="HTH marR-type" evidence="1">
    <location>
        <begin position="6"/>
        <end position="138"/>
    </location>
</feature>
<dbReference type="InterPro" id="IPR036388">
    <property type="entry name" value="WH-like_DNA-bd_sf"/>
</dbReference>
<comment type="caution">
    <text evidence="2">The sequence shown here is derived from an EMBL/GenBank/DDBJ whole genome shotgun (WGS) entry which is preliminary data.</text>
</comment>
<gene>
    <name evidence="2" type="ORF">GRAN_4924</name>
</gene>
<dbReference type="SMART" id="SM00347">
    <property type="entry name" value="HTH_MARR"/>
    <property type="match status" value="1"/>
</dbReference>
<name>A0A4Q0SSR6_9BACT</name>
<dbReference type="InterPro" id="IPR052526">
    <property type="entry name" value="HTH-type_Bedaq_tolerance"/>
</dbReference>
<dbReference type="SUPFAM" id="SSF46785">
    <property type="entry name" value="Winged helix' DNA-binding domain"/>
    <property type="match status" value="1"/>
</dbReference>
<evidence type="ECO:0000313" key="3">
    <source>
        <dbReference type="Proteomes" id="UP000289437"/>
    </source>
</evidence>
<dbReference type="PROSITE" id="PS50995">
    <property type="entry name" value="HTH_MARR_2"/>
    <property type="match status" value="1"/>
</dbReference>
<reference evidence="3" key="2">
    <citation type="submission" date="2019-02" db="EMBL/GenBank/DDBJ databases">
        <title>Granulicella sibirica sp. nov., a psychrotolerant acidobacterium isolated from an organic soil layer in forested tundra, West Siberia.</title>
        <authorList>
            <person name="Oshkin I.Y."/>
            <person name="Kulichevskaya I.S."/>
            <person name="Rijpstra W.I.C."/>
            <person name="Sinninghe Damste J.S."/>
            <person name="Rakitin A.L."/>
            <person name="Ravin N.V."/>
            <person name="Dedysh S.N."/>
        </authorList>
    </citation>
    <scope>NUCLEOTIDE SEQUENCE [LARGE SCALE GENOMIC DNA]</scope>
    <source>
        <strain evidence="3">AF10</strain>
    </source>
</reference>
<dbReference type="InterPro" id="IPR000835">
    <property type="entry name" value="HTH_MarR-typ"/>
</dbReference>